<protein>
    <submittedName>
        <fullName evidence="3">Amidase</fullName>
    </submittedName>
</protein>
<evidence type="ECO:0000313" key="4">
    <source>
        <dbReference type="Proteomes" id="UP000199161"/>
    </source>
</evidence>
<accession>A0A1I1HWA4</accession>
<dbReference type="InterPro" id="IPR023631">
    <property type="entry name" value="Amidase_dom"/>
</dbReference>
<dbReference type="Proteomes" id="UP000199161">
    <property type="component" value="Unassembled WGS sequence"/>
</dbReference>
<dbReference type="Gene3D" id="3.90.1300.10">
    <property type="entry name" value="Amidase signature (AS) domain"/>
    <property type="match status" value="1"/>
</dbReference>
<dbReference type="EMBL" id="FOKW01000006">
    <property type="protein sequence ID" value="SFC28439.1"/>
    <property type="molecule type" value="Genomic_DNA"/>
</dbReference>
<dbReference type="InterPro" id="IPR020556">
    <property type="entry name" value="Amidase_CS"/>
</dbReference>
<dbReference type="Pfam" id="PF01425">
    <property type="entry name" value="Amidase"/>
    <property type="match status" value="1"/>
</dbReference>
<reference evidence="4" key="1">
    <citation type="submission" date="2016-10" db="EMBL/GenBank/DDBJ databases">
        <authorList>
            <person name="Varghese N."/>
            <person name="Submissions S."/>
        </authorList>
    </citation>
    <scope>NUCLEOTIDE SEQUENCE [LARGE SCALE GENOMIC DNA]</scope>
    <source>
        <strain evidence="4">DSM 13078</strain>
    </source>
</reference>
<evidence type="ECO:0000259" key="2">
    <source>
        <dbReference type="Pfam" id="PF01425"/>
    </source>
</evidence>
<dbReference type="OrthoDB" id="7931at2157"/>
<feature type="compositionally biased region" description="Basic and acidic residues" evidence="1">
    <location>
        <begin position="43"/>
        <end position="63"/>
    </location>
</feature>
<dbReference type="AlphaFoldDB" id="A0A1I1HWA4"/>
<dbReference type="PANTHER" id="PTHR11895:SF170">
    <property type="entry name" value="AMIDASE"/>
    <property type="match status" value="1"/>
</dbReference>
<dbReference type="InterPro" id="IPR036928">
    <property type="entry name" value="AS_sf"/>
</dbReference>
<dbReference type="SUPFAM" id="SSF75304">
    <property type="entry name" value="Amidase signature (AS) enzymes"/>
    <property type="match status" value="1"/>
</dbReference>
<feature type="domain" description="Amidase" evidence="2">
    <location>
        <begin position="84"/>
        <end position="502"/>
    </location>
</feature>
<gene>
    <name evidence="3" type="ORF">SAMN05444422_106213</name>
</gene>
<dbReference type="InterPro" id="IPR000120">
    <property type="entry name" value="Amidase"/>
</dbReference>
<dbReference type="GO" id="GO:0003824">
    <property type="term" value="F:catalytic activity"/>
    <property type="evidence" value="ECO:0007669"/>
    <property type="project" value="InterPro"/>
</dbReference>
<evidence type="ECO:0000313" key="3">
    <source>
        <dbReference type="EMBL" id="SFC28439.1"/>
    </source>
</evidence>
<keyword evidence="4" id="KW-1185">Reference proteome</keyword>
<sequence length="514" mass="54584">MPIRPPTTDDLRELGAAMHLELTDEELEFFREMTEKRVEAYETVRSYDPEPRLGGQERRERTTGTRPADGEDPYNAWVTRCYVAGDADGPLSDLDVAIKDNVCVAGVELTCGSAVVEGYVPDVDATVVTRLLEAGATIVGKTNMDDMAVTRTGHSTFGPITNPHGDGDADEGEGEGEGKYLAGGSSGGSAVVVATGEADAAIGSDQGGSVRIPAALCGVVGHKPTYELVPYTGCIGLEHAIDHPGPMGSDVETVARVLSAIAGSNESHLREPSSVPVEEYHEGLPGDAADLSIGVLEEGFDRPGADEGVLERVRAGIDALEDEGAAVETVSEPMHLDADDIHTVCTGEGLLDAMIGEGLGHGWKGWYNTSWIDAFGKFRRAQADDFPAQLKLILLMGAYANDAYHSRYYAAGMNLTVELTERYDALLEERDLLAMPTTLRTAPELDPDRDQYDRMRQDLVVANTAPFNRSGHPAISVPVGTVDGLPVGLMLVGSRFDDATVLEGAAALEAAVAD</sequence>
<dbReference type="RefSeq" id="WP_089788541.1">
    <property type="nucleotide sequence ID" value="NZ_FOKW01000006.1"/>
</dbReference>
<dbReference type="PROSITE" id="PS00571">
    <property type="entry name" value="AMIDASES"/>
    <property type="match status" value="1"/>
</dbReference>
<organism evidence="3 4">
    <name type="scientific">Natronobacterium haloterrestre</name>
    <name type="common">Halobiforma haloterrestris</name>
    <dbReference type="NCBI Taxonomy" id="148448"/>
    <lineage>
        <taxon>Archaea</taxon>
        <taxon>Methanobacteriati</taxon>
        <taxon>Methanobacteriota</taxon>
        <taxon>Stenosarchaea group</taxon>
        <taxon>Halobacteria</taxon>
        <taxon>Halobacteriales</taxon>
        <taxon>Natrialbaceae</taxon>
        <taxon>Natronobacterium</taxon>
    </lineage>
</organism>
<feature type="region of interest" description="Disordered" evidence="1">
    <location>
        <begin position="155"/>
        <end position="178"/>
    </location>
</feature>
<evidence type="ECO:0000256" key="1">
    <source>
        <dbReference type="SAM" id="MobiDB-lite"/>
    </source>
</evidence>
<feature type="region of interest" description="Disordered" evidence="1">
    <location>
        <begin position="43"/>
        <end position="71"/>
    </location>
</feature>
<dbReference type="PANTHER" id="PTHR11895">
    <property type="entry name" value="TRANSAMIDASE"/>
    <property type="match status" value="1"/>
</dbReference>
<proteinExistence type="predicted"/>
<name>A0A1I1HWA4_NATHA</name>